<keyword evidence="5 8" id="KW-0378">Hydrolase</keyword>
<dbReference type="InterPro" id="IPR014721">
    <property type="entry name" value="Ribsml_uS5_D2-typ_fold_subgr"/>
</dbReference>
<keyword evidence="3" id="KW-0540">Nuclease</keyword>
<dbReference type="AlphaFoldDB" id="A0A1B2H9F0"/>
<comment type="function">
    <text evidence="1">RNaseP catalyzes the removal of the 5'-leader sequence from pre-tRNA to produce the mature 5'-terminus. It can also cleave other RNA substrates such as 4.5S RNA. The protein component plays an auxiliary but essential role in vivo by binding to the 5'-leader sequence and broadening the substrate specificity of the ribozyme.</text>
</comment>
<gene>
    <name evidence="8" type="primary">rnpA</name>
    <name evidence="8" type="ORF">ATN01_00070</name>
</gene>
<evidence type="ECO:0000256" key="5">
    <source>
        <dbReference type="ARBA" id="ARBA00022801"/>
    </source>
</evidence>
<protein>
    <recommendedName>
        <fullName evidence="7">Ribonuclease P protein component</fullName>
        <ecNumber evidence="7">3.1.26.5</ecNumber>
    </recommendedName>
</protein>
<dbReference type="InterPro" id="IPR020539">
    <property type="entry name" value="RNase_P_CS"/>
</dbReference>
<dbReference type="GO" id="GO:0000049">
    <property type="term" value="F:tRNA binding"/>
    <property type="evidence" value="ECO:0007669"/>
    <property type="project" value="InterPro"/>
</dbReference>
<reference evidence="8 9" key="1">
    <citation type="submission" date="2015-11" db="EMBL/GenBank/DDBJ databases">
        <title>The complete genome of Buchnera aphidicola from Diuraphis noxia biotype SAM.</title>
        <authorList>
            <person name="Burger N.F.V."/>
            <person name="Oberholster A.-M."/>
        </authorList>
    </citation>
    <scope>NUCLEOTIDE SEQUENCE [LARGE SCALE GENOMIC DNA]</scope>
    <source>
        <strain evidence="8">SAM</strain>
    </source>
</reference>
<evidence type="ECO:0000313" key="9">
    <source>
        <dbReference type="Proteomes" id="UP000093070"/>
    </source>
</evidence>
<proteinExistence type="predicted"/>
<evidence type="ECO:0000256" key="3">
    <source>
        <dbReference type="ARBA" id="ARBA00022722"/>
    </source>
</evidence>
<dbReference type="Pfam" id="PF00825">
    <property type="entry name" value="Ribonuclease_P"/>
    <property type="match status" value="1"/>
</dbReference>
<evidence type="ECO:0000256" key="4">
    <source>
        <dbReference type="ARBA" id="ARBA00022759"/>
    </source>
</evidence>
<name>A0A1B2H9F0_BUCDN</name>
<dbReference type="Gene3D" id="3.30.230.10">
    <property type="match status" value="1"/>
</dbReference>
<keyword evidence="6" id="KW-0694">RNA-binding</keyword>
<keyword evidence="4" id="KW-0255">Endonuclease</keyword>
<dbReference type="EC" id="3.1.26.5" evidence="7"/>
<dbReference type="Proteomes" id="UP000093070">
    <property type="component" value="Chromosome"/>
</dbReference>
<dbReference type="GO" id="GO:0030677">
    <property type="term" value="C:ribonuclease P complex"/>
    <property type="evidence" value="ECO:0007669"/>
    <property type="project" value="TreeGrafter"/>
</dbReference>
<keyword evidence="2" id="KW-0819">tRNA processing</keyword>
<evidence type="ECO:0000256" key="6">
    <source>
        <dbReference type="ARBA" id="ARBA00022884"/>
    </source>
</evidence>
<evidence type="ECO:0000313" key="8">
    <source>
        <dbReference type="EMBL" id="ANZ22778.1"/>
    </source>
</evidence>
<dbReference type="PANTHER" id="PTHR33992:SF1">
    <property type="entry name" value="RIBONUCLEASE P PROTEIN COMPONENT"/>
    <property type="match status" value="1"/>
</dbReference>
<dbReference type="NCBIfam" id="TIGR00188">
    <property type="entry name" value="rnpA"/>
    <property type="match status" value="1"/>
</dbReference>
<dbReference type="EMBL" id="CP013259">
    <property type="protein sequence ID" value="ANZ22778.1"/>
    <property type="molecule type" value="Genomic_DNA"/>
</dbReference>
<accession>A0A1B2H9F0</accession>
<evidence type="ECO:0000256" key="2">
    <source>
        <dbReference type="ARBA" id="ARBA00022694"/>
    </source>
</evidence>
<dbReference type="GO" id="GO:0042781">
    <property type="term" value="F:3'-tRNA processing endoribonuclease activity"/>
    <property type="evidence" value="ECO:0007669"/>
    <property type="project" value="TreeGrafter"/>
</dbReference>
<sequence>MNFQYVFSKPCKKNIQGITILGRINFLSYPRLGLNISRKNIKYAHDRNLIKRLIRETFRLLQHQLSSMDFIVITKKNILLLSNTQKINLLNTLWLNYHR</sequence>
<dbReference type="PROSITE" id="PS00648">
    <property type="entry name" value="RIBONUCLEASE_P"/>
    <property type="match status" value="1"/>
</dbReference>
<dbReference type="GO" id="GO:0004526">
    <property type="term" value="F:ribonuclease P activity"/>
    <property type="evidence" value="ECO:0007669"/>
    <property type="project" value="UniProtKB-UniRule"/>
</dbReference>
<dbReference type="InterPro" id="IPR020568">
    <property type="entry name" value="Ribosomal_Su5_D2-typ_SF"/>
</dbReference>
<organism evidence="8 9">
    <name type="scientific">Buchnera aphidicola subsp. Diuraphis noxia</name>
    <dbReference type="NCBI Taxonomy" id="118101"/>
    <lineage>
        <taxon>Bacteria</taxon>
        <taxon>Pseudomonadati</taxon>
        <taxon>Pseudomonadota</taxon>
        <taxon>Gammaproteobacteria</taxon>
        <taxon>Enterobacterales</taxon>
        <taxon>Erwiniaceae</taxon>
        <taxon>Buchnera</taxon>
    </lineage>
</organism>
<evidence type="ECO:0000256" key="7">
    <source>
        <dbReference type="NCBIfam" id="TIGR00188"/>
    </source>
</evidence>
<dbReference type="STRING" id="118101.ATN01_00070"/>
<evidence type="ECO:0000256" key="1">
    <source>
        <dbReference type="ARBA" id="ARBA00002663"/>
    </source>
</evidence>
<dbReference type="SUPFAM" id="SSF54211">
    <property type="entry name" value="Ribosomal protein S5 domain 2-like"/>
    <property type="match status" value="1"/>
</dbReference>
<dbReference type="InterPro" id="IPR000100">
    <property type="entry name" value="RNase_P"/>
</dbReference>
<dbReference type="PANTHER" id="PTHR33992">
    <property type="entry name" value="RIBONUCLEASE P PROTEIN COMPONENT"/>
    <property type="match status" value="1"/>
</dbReference>